<dbReference type="EMBL" id="UINC01081977">
    <property type="protein sequence ID" value="SVC26322.1"/>
    <property type="molecule type" value="Genomic_DNA"/>
</dbReference>
<dbReference type="AlphaFoldDB" id="A0A382KSW9"/>
<proteinExistence type="predicted"/>
<sequence length="29" mass="3230">MIEALLLLPAIYFVGGIIYYVVTGTTPDW</sequence>
<gene>
    <name evidence="2" type="ORF">METZ01_LOCUS279176</name>
</gene>
<reference evidence="2" key="1">
    <citation type="submission" date="2018-05" db="EMBL/GenBank/DDBJ databases">
        <authorList>
            <person name="Lanie J.A."/>
            <person name="Ng W.-L."/>
            <person name="Kazmierczak K.M."/>
            <person name="Andrzejewski T.M."/>
            <person name="Davidsen T.M."/>
            <person name="Wayne K.J."/>
            <person name="Tettelin H."/>
            <person name="Glass J.I."/>
            <person name="Rusch D."/>
            <person name="Podicherti R."/>
            <person name="Tsui H.-C.T."/>
            <person name="Winkler M.E."/>
        </authorList>
    </citation>
    <scope>NUCLEOTIDE SEQUENCE</scope>
</reference>
<name>A0A382KSW9_9ZZZZ</name>
<accession>A0A382KSW9</accession>
<organism evidence="2">
    <name type="scientific">marine metagenome</name>
    <dbReference type="NCBI Taxonomy" id="408172"/>
    <lineage>
        <taxon>unclassified sequences</taxon>
        <taxon>metagenomes</taxon>
        <taxon>ecological metagenomes</taxon>
    </lineage>
</organism>
<keyword evidence="1" id="KW-0812">Transmembrane</keyword>
<protein>
    <submittedName>
        <fullName evidence="2">Uncharacterized protein</fullName>
    </submittedName>
</protein>
<feature type="transmembrane region" description="Helical" evidence="1">
    <location>
        <begin position="5"/>
        <end position="22"/>
    </location>
</feature>
<evidence type="ECO:0000256" key="1">
    <source>
        <dbReference type="SAM" id="Phobius"/>
    </source>
</evidence>
<keyword evidence="1" id="KW-1133">Transmembrane helix</keyword>
<keyword evidence="1" id="KW-0472">Membrane</keyword>
<evidence type="ECO:0000313" key="2">
    <source>
        <dbReference type="EMBL" id="SVC26322.1"/>
    </source>
</evidence>